<dbReference type="GO" id="GO:0004252">
    <property type="term" value="F:serine-type endopeptidase activity"/>
    <property type="evidence" value="ECO:0007669"/>
    <property type="project" value="InterPro"/>
</dbReference>
<name>A0AAW1WTK1_RUBAR</name>
<comment type="similarity">
    <text evidence="2 4">Belongs to the peptidase S8 family.</text>
</comment>
<proteinExistence type="inferred from homology"/>
<keyword evidence="8" id="KW-1185">Reference proteome</keyword>
<dbReference type="InterPro" id="IPR036852">
    <property type="entry name" value="Peptidase_S8/S53_dom_sf"/>
</dbReference>
<gene>
    <name evidence="7" type="ORF">M0R45_024566</name>
</gene>
<dbReference type="InterPro" id="IPR000209">
    <property type="entry name" value="Peptidase_S8/S53_dom"/>
</dbReference>
<dbReference type="PANTHER" id="PTHR10795">
    <property type="entry name" value="PROPROTEIN CONVERTASE SUBTILISIN/KEXIN"/>
    <property type="match status" value="1"/>
</dbReference>
<dbReference type="GO" id="GO:0006508">
    <property type="term" value="P:proteolysis"/>
    <property type="evidence" value="ECO:0007669"/>
    <property type="project" value="InterPro"/>
</dbReference>
<organism evidence="7 8">
    <name type="scientific">Rubus argutus</name>
    <name type="common">Southern blackberry</name>
    <dbReference type="NCBI Taxonomy" id="59490"/>
    <lineage>
        <taxon>Eukaryota</taxon>
        <taxon>Viridiplantae</taxon>
        <taxon>Streptophyta</taxon>
        <taxon>Embryophyta</taxon>
        <taxon>Tracheophyta</taxon>
        <taxon>Spermatophyta</taxon>
        <taxon>Magnoliopsida</taxon>
        <taxon>eudicotyledons</taxon>
        <taxon>Gunneridae</taxon>
        <taxon>Pentapetalae</taxon>
        <taxon>rosids</taxon>
        <taxon>fabids</taxon>
        <taxon>Rosales</taxon>
        <taxon>Rosaceae</taxon>
        <taxon>Rosoideae</taxon>
        <taxon>Rosoideae incertae sedis</taxon>
        <taxon>Rubus</taxon>
    </lineage>
</organism>
<feature type="region of interest" description="Disordered" evidence="5">
    <location>
        <begin position="99"/>
        <end position="119"/>
    </location>
</feature>
<dbReference type="Proteomes" id="UP001457282">
    <property type="component" value="Unassembled WGS sequence"/>
</dbReference>
<dbReference type="InterPro" id="IPR045051">
    <property type="entry name" value="SBT"/>
</dbReference>
<dbReference type="GO" id="GO:0005576">
    <property type="term" value="C:extracellular region"/>
    <property type="evidence" value="ECO:0007669"/>
    <property type="project" value="UniProtKB-SubCell"/>
</dbReference>
<dbReference type="EMBL" id="JBEDUW010000005">
    <property type="protein sequence ID" value="KAK9927381.1"/>
    <property type="molecule type" value="Genomic_DNA"/>
</dbReference>
<feature type="domain" description="Peptidase S8/S53" evidence="6">
    <location>
        <begin position="38"/>
        <end position="128"/>
    </location>
</feature>
<dbReference type="Pfam" id="PF00082">
    <property type="entry name" value="Peptidase_S8"/>
    <property type="match status" value="1"/>
</dbReference>
<evidence type="ECO:0000256" key="2">
    <source>
        <dbReference type="ARBA" id="ARBA00011073"/>
    </source>
</evidence>
<comment type="subcellular location">
    <subcellularLocation>
        <location evidence="1">Secreted</location>
    </subcellularLocation>
</comment>
<evidence type="ECO:0000259" key="6">
    <source>
        <dbReference type="Pfam" id="PF00082"/>
    </source>
</evidence>
<reference evidence="7 8" key="1">
    <citation type="journal article" date="2023" name="G3 (Bethesda)">
        <title>A chromosome-length genome assembly and annotation of blackberry (Rubus argutus, cv. 'Hillquist').</title>
        <authorList>
            <person name="Bruna T."/>
            <person name="Aryal R."/>
            <person name="Dudchenko O."/>
            <person name="Sargent D.J."/>
            <person name="Mead D."/>
            <person name="Buti M."/>
            <person name="Cavallini A."/>
            <person name="Hytonen T."/>
            <person name="Andres J."/>
            <person name="Pham M."/>
            <person name="Weisz D."/>
            <person name="Mascagni F."/>
            <person name="Usai G."/>
            <person name="Natali L."/>
            <person name="Bassil N."/>
            <person name="Fernandez G.E."/>
            <person name="Lomsadze A."/>
            <person name="Armour M."/>
            <person name="Olukolu B."/>
            <person name="Poorten T."/>
            <person name="Britton C."/>
            <person name="Davik J."/>
            <person name="Ashrafi H."/>
            <person name="Aiden E.L."/>
            <person name="Borodovsky M."/>
            <person name="Worthington M."/>
        </authorList>
    </citation>
    <scope>NUCLEOTIDE SEQUENCE [LARGE SCALE GENOMIC DNA]</scope>
    <source>
        <strain evidence="7">PI 553951</strain>
    </source>
</reference>
<dbReference type="PROSITE" id="PS51892">
    <property type="entry name" value="SUBTILASE"/>
    <property type="match status" value="1"/>
</dbReference>
<dbReference type="SUPFAM" id="SSF52743">
    <property type="entry name" value="Subtilisin-like"/>
    <property type="match status" value="1"/>
</dbReference>
<comment type="caution">
    <text evidence="4">Lacks conserved residue(s) required for the propagation of feature annotation.</text>
</comment>
<evidence type="ECO:0000256" key="4">
    <source>
        <dbReference type="PROSITE-ProRule" id="PRU01240"/>
    </source>
</evidence>
<evidence type="ECO:0000313" key="7">
    <source>
        <dbReference type="EMBL" id="KAK9927381.1"/>
    </source>
</evidence>
<dbReference type="Gene3D" id="3.40.50.200">
    <property type="entry name" value="Peptidase S8/S53 domain"/>
    <property type="match status" value="1"/>
</dbReference>
<evidence type="ECO:0000256" key="3">
    <source>
        <dbReference type="ARBA" id="ARBA00022729"/>
    </source>
</evidence>
<keyword evidence="3" id="KW-0732">Signal</keyword>
<accession>A0AAW1WTK1</accession>
<comment type="caution">
    <text evidence="7">The sequence shown here is derived from an EMBL/GenBank/DDBJ whole genome shotgun (WGS) entry which is preliminary data.</text>
</comment>
<protein>
    <recommendedName>
        <fullName evidence="6">Peptidase S8/S53 domain-containing protein</fullName>
    </recommendedName>
</protein>
<evidence type="ECO:0000313" key="8">
    <source>
        <dbReference type="Proteomes" id="UP001457282"/>
    </source>
</evidence>
<evidence type="ECO:0000256" key="1">
    <source>
        <dbReference type="ARBA" id="ARBA00004613"/>
    </source>
</evidence>
<evidence type="ECO:0000256" key="5">
    <source>
        <dbReference type="SAM" id="MobiDB-lite"/>
    </source>
</evidence>
<dbReference type="AlphaFoldDB" id="A0AAW1WTK1"/>
<sequence>MALWQHILNECSAGKPRTVPTSWCLNQQAGIWKDSDFGKGVIIGVLDGWSFFPSHPSFSGAGIPPPPANGKGGVTSNVSECNNKLIGAQSFNLAAMAVKGAKPEPPTDEDGHGTHTASTAGGAFVQNADALGQPKAQQLGWHLMLTWQYTKSALENPVQRVIS</sequence>